<organism evidence="1 2">
    <name type="scientific">Alternaria alternata</name>
    <name type="common">Alternaria rot fungus</name>
    <name type="synonym">Torula alternata</name>
    <dbReference type="NCBI Taxonomy" id="5599"/>
    <lineage>
        <taxon>Eukaryota</taxon>
        <taxon>Fungi</taxon>
        <taxon>Dikarya</taxon>
        <taxon>Ascomycota</taxon>
        <taxon>Pezizomycotina</taxon>
        <taxon>Dothideomycetes</taxon>
        <taxon>Pleosporomycetidae</taxon>
        <taxon>Pleosporales</taxon>
        <taxon>Pleosporineae</taxon>
        <taxon>Pleosporaceae</taxon>
        <taxon>Alternaria</taxon>
        <taxon>Alternaria sect. Alternaria</taxon>
        <taxon>Alternaria alternata complex</taxon>
    </lineage>
</organism>
<sequence>MAKLNILQSSTKIYNEQTHSLSAYFRGTFSNFNPDVVELNKVGITYEYGDHYFVLVQLPHPQTSELIFQCGFLNRAYVGPYLVYEWNSLVKEQIGEWGAAVYDDDGRWDVHSSMLQFMRYLCGEVAKGLQYQEFLYTLKRGTKLGAEKVKAQLLERFMIVFGRVESDIKMKEEETGKEADKFMMEFMVFET</sequence>
<gene>
    <name evidence="1" type="ORF">CC77DRAFT_1057489</name>
</gene>
<dbReference type="GeneID" id="29113613"/>
<keyword evidence="2" id="KW-1185">Reference proteome</keyword>
<protein>
    <submittedName>
        <fullName evidence="1">Uncharacterized protein</fullName>
    </submittedName>
</protein>
<dbReference type="EMBL" id="KV441471">
    <property type="protein sequence ID" value="OAG24265.1"/>
    <property type="molecule type" value="Genomic_DNA"/>
</dbReference>
<dbReference type="Proteomes" id="UP000077248">
    <property type="component" value="Unassembled WGS sequence"/>
</dbReference>
<dbReference type="RefSeq" id="XP_018389686.1">
    <property type="nucleotide sequence ID" value="XM_018528019.1"/>
</dbReference>
<dbReference type="AlphaFoldDB" id="A0A177DWZ9"/>
<evidence type="ECO:0000313" key="2">
    <source>
        <dbReference type="Proteomes" id="UP000077248"/>
    </source>
</evidence>
<dbReference type="VEuPathDB" id="FungiDB:CC77DRAFT_1057489"/>
<accession>A0A177DWZ9</accession>
<name>A0A177DWZ9_ALTAL</name>
<reference evidence="1 2" key="1">
    <citation type="submission" date="2016-05" db="EMBL/GenBank/DDBJ databases">
        <title>Comparative analysis of secretome profiles of manganese(II)-oxidizing ascomycete fungi.</title>
        <authorList>
            <consortium name="DOE Joint Genome Institute"/>
            <person name="Zeiner C.A."/>
            <person name="Purvine S.O."/>
            <person name="Zink E.M."/>
            <person name="Wu S."/>
            <person name="Pasa-Tolic L."/>
            <person name="Chaput D.L."/>
            <person name="Haridas S."/>
            <person name="Grigoriev I.V."/>
            <person name="Santelli C.M."/>
            <person name="Hansel C.M."/>
        </authorList>
    </citation>
    <scope>NUCLEOTIDE SEQUENCE [LARGE SCALE GENOMIC DNA]</scope>
    <source>
        <strain evidence="1 2">SRC1lrK2f</strain>
    </source>
</reference>
<evidence type="ECO:0000313" key="1">
    <source>
        <dbReference type="EMBL" id="OAG24265.1"/>
    </source>
</evidence>
<dbReference type="KEGG" id="aalt:CC77DRAFT_1057489"/>
<proteinExistence type="predicted"/>